<dbReference type="GO" id="GO:0019748">
    <property type="term" value="P:secondary metabolic process"/>
    <property type="evidence" value="ECO:0007669"/>
    <property type="project" value="InterPro"/>
</dbReference>
<dbReference type="PATRIC" id="fig|1126833.4.peg.5053"/>
<dbReference type="InterPro" id="IPR006748">
    <property type="entry name" value="NH2Glyco/OHUrea_AB-resist_kin"/>
</dbReference>
<name>A0A0D5NNQ4_9BACL</name>
<organism evidence="1 2">
    <name type="scientific">Paenibacillus beijingensis</name>
    <dbReference type="NCBI Taxonomy" id="1126833"/>
    <lineage>
        <taxon>Bacteria</taxon>
        <taxon>Bacillati</taxon>
        <taxon>Bacillota</taxon>
        <taxon>Bacilli</taxon>
        <taxon>Bacillales</taxon>
        <taxon>Paenibacillaceae</taxon>
        <taxon>Paenibacillus</taxon>
    </lineage>
</organism>
<dbReference type="KEGG" id="pbj:VN24_22985"/>
<gene>
    <name evidence="1" type="ORF">VN24_22985</name>
</gene>
<dbReference type="Proteomes" id="UP000032633">
    <property type="component" value="Chromosome"/>
</dbReference>
<dbReference type="Pfam" id="PF04655">
    <property type="entry name" value="APH_6_hur"/>
    <property type="match status" value="1"/>
</dbReference>
<dbReference type="STRING" id="1126833.VN24_22985"/>
<dbReference type="AlphaFoldDB" id="A0A0D5NNQ4"/>
<sequence>MKPTLTEELKQTIIGVHQEQGREWIDNFAELVRYCENKWEIRFLTPYAPSYHFVTPVVFPNGTEAVLKLGVPGNEMRSEIETLLTYKGEGAVRLLDSDHVRGILLLERLKPGRTLHSIPDDEEAVRIAASVMRKIARPAPSQAIFPSTSDWANGLNKLRQRYDGGTGPFPEWIVEKAERLYAMLNGTVQNKLLLHGDLHHGNILSAEREPWLAIDPKGLIGEAEYGVIQFLLNNLPGKNDGEIIERRINQFEKELQLNKSRIIAWTFCHAVLSAWWHLEGSSPGFDNALRTAIDIHDLLS</sequence>
<keyword evidence="2" id="KW-1185">Reference proteome</keyword>
<evidence type="ECO:0000313" key="2">
    <source>
        <dbReference type="Proteomes" id="UP000032633"/>
    </source>
</evidence>
<proteinExistence type="predicted"/>
<dbReference type="SUPFAM" id="SSF56112">
    <property type="entry name" value="Protein kinase-like (PK-like)"/>
    <property type="match status" value="1"/>
</dbReference>
<dbReference type="GO" id="GO:0016773">
    <property type="term" value="F:phosphotransferase activity, alcohol group as acceptor"/>
    <property type="evidence" value="ECO:0007669"/>
    <property type="project" value="InterPro"/>
</dbReference>
<reference evidence="2" key="2">
    <citation type="submission" date="2015-03" db="EMBL/GenBank/DDBJ databases">
        <title>Genome sequence of Paenibacillus beijingensis strain DSM 24997T.</title>
        <authorList>
            <person name="Kwak Y."/>
            <person name="Shin J.-H."/>
        </authorList>
    </citation>
    <scope>NUCLEOTIDE SEQUENCE [LARGE SCALE GENOMIC DNA]</scope>
    <source>
        <strain evidence="2">DSM 24997</strain>
    </source>
</reference>
<reference evidence="1 2" key="1">
    <citation type="journal article" date="2015" name="J. Biotechnol.">
        <title>Complete genome sequence of Paenibacillus beijingensis 7188(T) (=DSM 24997(T)), a novel rhizobacterium from jujube garden soil.</title>
        <authorList>
            <person name="Kwak Y."/>
            <person name="Shin J.H."/>
        </authorList>
    </citation>
    <scope>NUCLEOTIDE SEQUENCE [LARGE SCALE GENOMIC DNA]</scope>
    <source>
        <strain evidence="1 2">DSM 24997</strain>
    </source>
</reference>
<dbReference type="OrthoDB" id="179394at2"/>
<evidence type="ECO:0000313" key="1">
    <source>
        <dbReference type="EMBL" id="AJY76901.1"/>
    </source>
</evidence>
<dbReference type="RefSeq" id="WP_045672326.1">
    <property type="nucleotide sequence ID" value="NZ_CP011058.1"/>
</dbReference>
<protein>
    <recommendedName>
        <fullName evidence="3">Kinase</fullName>
    </recommendedName>
</protein>
<dbReference type="EMBL" id="CP011058">
    <property type="protein sequence ID" value="AJY76901.1"/>
    <property type="molecule type" value="Genomic_DNA"/>
</dbReference>
<evidence type="ECO:0008006" key="3">
    <source>
        <dbReference type="Google" id="ProtNLM"/>
    </source>
</evidence>
<dbReference type="InterPro" id="IPR011009">
    <property type="entry name" value="Kinase-like_dom_sf"/>
</dbReference>
<dbReference type="HOGENOM" id="CLU_061172_2_1_9"/>
<dbReference type="Gene3D" id="3.90.1200.10">
    <property type="match status" value="1"/>
</dbReference>
<accession>A0A0D5NNQ4</accession>